<feature type="region of interest" description="Disordered" evidence="1">
    <location>
        <begin position="119"/>
        <end position="139"/>
    </location>
</feature>
<evidence type="ECO:0000256" key="1">
    <source>
        <dbReference type="SAM" id="MobiDB-lite"/>
    </source>
</evidence>
<protein>
    <submittedName>
        <fullName evidence="3">Uncharacterized protein LOC103514825</fullName>
    </submittedName>
</protein>
<evidence type="ECO:0000313" key="2">
    <source>
        <dbReference type="Proteomes" id="UP000079169"/>
    </source>
</evidence>
<accession>A0A1S3DAQ7</accession>
<dbReference type="Proteomes" id="UP000079169">
    <property type="component" value="Unplaced"/>
</dbReference>
<dbReference type="PaxDb" id="121845-A0A1S3DAQ7"/>
<feature type="region of interest" description="Disordered" evidence="1">
    <location>
        <begin position="29"/>
        <end position="70"/>
    </location>
</feature>
<proteinExistence type="predicted"/>
<dbReference type="KEGG" id="dci:103514825"/>
<organism evidence="2 3">
    <name type="scientific">Diaphorina citri</name>
    <name type="common">Asian citrus psyllid</name>
    <dbReference type="NCBI Taxonomy" id="121845"/>
    <lineage>
        <taxon>Eukaryota</taxon>
        <taxon>Metazoa</taxon>
        <taxon>Ecdysozoa</taxon>
        <taxon>Arthropoda</taxon>
        <taxon>Hexapoda</taxon>
        <taxon>Insecta</taxon>
        <taxon>Pterygota</taxon>
        <taxon>Neoptera</taxon>
        <taxon>Paraneoptera</taxon>
        <taxon>Hemiptera</taxon>
        <taxon>Sternorrhyncha</taxon>
        <taxon>Psylloidea</taxon>
        <taxon>Psyllidae</taxon>
        <taxon>Diaphorininae</taxon>
        <taxon>Diaphorina</taxon>
    </lineage>
</organism>
<sequence length="139" mass="15144">MEIKNHGIHLVVELSYLFFSKCEIVNRTPGRSPSGLDGSDKLGNSNLDSSSSESIDGDLVSTKSPSLLGSHHPIMSQDVLSHHDLFNINNSSPDIKMTPNLISSLSDIKTSMASPYDTSAMMSQSHHDPTSLLHDYHPL</sequence>
<feature type="compositionally biased region" description="Low complexity" evidence="1">
    <location>
        <begin position="41"/>
        <end position="61"/>
    </location>
</feature>
<name>A0A1S3DAQ7_DIACI</name>
<evidence type="ECO:0000313" key="3">
    <source>
        <dbReference type="RefSeq" id="XP_008477959.1"/>
    </source>
</evidence>
<feature type="compositionally biased region" description="Basic and acidic residues" evidence="1">
    <location>
        <begin position="125"/>
        <end position="139"/>
    </location>
</feature>
<dbReference type="RefSeq" id="XP_008477959.1">
    <property type="nucleotide sequence ID" value="XM_008479737.3"/>
</dbReference>
<gene>
    <name evidence="3" type="primary">LOC103514825</name>
</gene>
<dbReference type="GeneID" id="103514825"/>
<keyword evidence="2" id="KW-1185">Reference proteome</keyword>
<reference evidence="3" key="1">
    <citation type="submission" date="2025-08" db="UniProtKB">
        <authorList>
            <consortium name="RefSeq"/>
        </authorList>
    </citation>
    <scope>IDENTIFICATION</scope>
</reference>
<dbReference type="AlphaFoldDB" id="A0A1S3DAQ7"/>